<comment type="caution">
    <text evidence="2">The sequence shown here is derived from an EMBL/GenBank/DDBJ whole genome shotgun (WGS) entry which is preliminary data.</text>
</comment>
<dbReference type="Proteomes" id="UP000602124">
    <property type="component" value="Unassembled WGS sequence"/>
</dbReference>
<sequence length="1115" mass="121353">MKTAIKSGWRRACHALAATAMASILAAAAPAHAQEQGQLYATEEDGYARLILSFPSLDTLPPYDFRVDNGVLSVEFESPVEILLPDVAVTMPNYLSMARVDPDGRGLRLALKSGFNFNRIEAGEKLFVDLMPTTWQGMPPALPQDIIDELAERARQAAIKAERDRKAKMAAELDPQVAVRIGRNATFLRLQFDWTVPTEGEFNQKGEIGAATFEWPVNMDLGNLITDLPAEIVSVQSGSSADGAAATFLFAEGVAPRFYALSPSQYVLDIDIAGHGLPALTATDLTAEAEQLAAEAEAAAAGAQAPQIAALQTAAAETVTPFINVLGNTVRVVFPFEQDTPAAVFRRGDTVWMIFDTVSGIAAPADTTQLDAIAQDFTIVSAGDTQVVRLDLAQDRLATLGSEGMAWVLSLGDMMLSPTEPMALSRRRDIEGSFEMVADVVRPGRVHEFRDPLVGDVLQVVTAFPPARGLTRSLDYVDFTALRSVHGLVVQPKSPSVEVSIDSPEAVISATGGLTVSAIDALRQISTEAREAMRAGYVDLGSLEQRDPEAFIEHRDQLELAASASDGRERDIARLKLAQYLVANRYAMEALGVLRVLESDLKATDLTREIRSTAAIANVLAGRPRDALQLLNAASVDQEVDALFWRTMARAETQDYRGARFDAMEARAIADSYPEWARNRFRLAAARAAVEAEDSSLAQRMLDAIDFASLGMEDVSLHHLLAGRIDEAEGRNQEALDTYGQVIASEVRPTRAEAVYRTLRLLDSEGRLDLAKGTQTLAAETLLWRGDALEAEMQTLLAQLYFRNGDYRLGFETVKAAVANYPESPSVNALRDQAQAMFSDLFLNGVADSIGAVEAMAIYYDFQHLTPPGARGDEMIRNLARRLVRVDLLPQAADLLQYQLDNRLRGVARTQIASDLAVIYLADRKPQDAIRVLNETQLPGLPESLQRQRRILEARAMIDGGRDQLALDLISNMDGKDVELLRIDAHWKARRFSQAGEMIEAIYSAETGSKPLNLVARMSLIKAAVGYVLAGDDFGLSRLRAKFGEQMVASPEWPMFDYVTGPIQTTSLEFKRVAAEVAAVDSLTAFLSSYRETYAGEGALTPVNASKPSNGVASL</sequence>
<evidence type="ECO:0000313" key="3">
    <source>
        <dbReference type="Proteomes" id="UP000602124"/>
    </source>
</evidence>
<dbReference type="EMBL" id="JAEKMH010000001">
    <property type="protein sequence ID" value="MBJ3783931.1"/>
    <property type="molecule type" value="Genomic_DNA"/>
</dbReference>
<evidence type="ECO:0000313" key="2">
    <source>
        <dbReference type="EMBL" id="MBJ3783931.1"/>
    </source>
</evidence>
<dbReference type="Gene3D" id="1.25.40.10">
    <property type="entry name" value="Tetratricopeptide repeat domain"/>
    <property type="match status" value="1"/>
</dbReference>
<keyword evidence="3" id="KW-1185">Reference proteome</keyword>
<gene>
    <name evidence="2" type="ORF">JEQ47_04280</name>
</gene>
<keyword evidence="1" id="KW-0732">Signal</keyword>
<dbReference type="InterPro" id="IPR011990">
    <property type="entry name" value="TPR-like_helical_dom_sf"/>
</dbReference>
<feature type="chain" id="PRO_5038057907" description="Tetratricopeptide repeat protein" evidence="1">
    <location>
        <begin position="34"/>
        <end position="1115"/>
    </location>
</feature>
<accession>A0A934MKT8</accession>
<dbReference type="SUPFAM" id="SSF48452">
    <property type="entry name" value="TPR-like"/>
    <property type="match status" value="1"/>
</dbReference>
<reference evidence="2" key="1">
    <citation type="submission" date="2020-12" db="EMBL/GenBank/DDBJ databases">
        <title>Devosia sp. MSA67 isolated from Mo River.</title>
        <authorList>
            <person name="Ma F."/>
            <person name="Zi Z."/>
        </authorList>
    </citation>
    <scope>NUCLEOTIDE SEQUENCE</scope>
    <source>
        <strain evidence="2">MSA67</strain>
    </source>
</reference>
<evidence type="ECO:0000256" key="1">
    <source>
        <dbReference type="SAM" id="SignalP"/>
    </source>
</evidence>
<protein>
    <recommendedName>
        <fullName evidence="4">Tetratricopeptide repeat protein</fullName>
    </recommendedName>
</protein>
<evidence type="ECO:0008006" key="4">
    <source>
        <dbReference type="Google" id="ProtNLM"/>
    </source>
</evidence>
<proteinExistence type="predicted"/>
<organism evidence="2 3">
    <name type="scientific">Devosia sediminis</name>
    <dbReference type="NCBI Taxonomy" id="2798801"/>
    <lineage>
        <taxon>Bacteria</taxon>
        <taxon>Pseudomonadati</taxon>
        <taxon>Pseudomonadota</taxon>
        <taxon>Alphaproteobacteria</taxon>
        <taxon>Hyphomicrobiales</taxon>
        <taxon>Devosiaceae</taxon>
        <taxon>Devosia</taxon>
    </lineage>
</organism>
<feature type="signal peptide" evidence="1">
    <location>
        <begin position="1"/>
        <end position="33"/>
    </location>
</feature>
<name>A0A934MKT8_9HYPH</name>
<dbReference type="RefSeq" id="WP_198875142.1">
    <property type="nucleotide sequence ID" value="NZ_JAEKMH010000001.1"/>
</dbReference>
<dbReference type="AlphaFoldDB" id="A0A934MKT8"/>